<evidence type="ECO:0000313" key="8">
    <source>
        <dbReference type="EMBL" id="TFK47960.1"/>
    </source>
</evidence>
<evidence type="ECO:0000256" key="1">
    <source>
        <dbReference type="ARBA" id="ARBA00001974"/>
    </source>
</evidence>
<dbReference type="Pfam" id="PF07976">
    <property type="entry name" value="Phe_hydrox_dim"/>
    <property type="match status" value="1"/>
</dbReference>
<evidence type="ECO:0000259" key="7">
    <source>
        <dbReference type="Pfam" id="PF07976"/>
    </source>
</evidence>
<dbReference type="Pfam" id="PF01494">
    <property type="entry name" value="FAD_binding_3"/>
    <property type="match status" value="1"/>
</dbReference>
<dbReference type="SUPFAM" id="SSF52833">
    <property type="entry name" value="Thioredoxin-like"/>
    <property type="match status" value="1"/>
</dbReference>
<feature type="domain" description="FAD-binding" evidence="6">
    <location>
        <begin position="6"/>
        <end position="356"/>
    </location>
</feature>
<keyword evidence="5" id="KW-0560">Oxidoreductase</keyword>
<dbReference type="InterPro" id="IPR038220">
    <property type="entry name" value="PHOX_C_sf"/>
</dbReference>
<dbReference type="InterPro" id="IPR002938">
    <property type="entry name" value="FAD-bd"/>
</dbReference>
<dbReference type="Proteomes" id="UP000305948">
    <property type="component" value="Unassembled WGS sequence"/>
</dbReference>
<dbReference type="InterPro" id="IPR036249">
    <property type="entry name" value="Thioredoxin-like_sf"/>
</dbReference>
<evidence type="ECO:0000256" key="3">
    <source>
        <dbReference type="ARBA" id="ARBA00022630"/>
    </source>
</evidence>
<evidence type="ECO:0000313" key="9">
    <source>
        <dbReference type="Proteomes" id="UP000305948"/>
    </source>
</evidence>
<evidence type="ECO:0000259" key="6">
    <source>
        <dbReference type="Pfam" id="PF01494"/>
    </source>
</evidence>
<dbReference type="InterPro" id="IPR012941">
    <property type="entry name" value="Phe_hydrox_C_dim_dom"/>
</dbReference>
<dbReference type="InterPro" id="IPR036188">
    <property type="entry name" value="FAD/NAD-bd_sf"/>
</dbReference>
<dbReference type="GO" id="GO:0016709">
    <property type="term" value="F:oxidoreductase activity, acting on paired donors, with incorporation or reduction of molecular oxygen, NAD(P)H as one donor, and incorporation of one atom of oxygen"/>
    <property type="evidence" value="ECO:0007669"/>
    <property type="project" value="UniProtKB-ARBA"/>
</dbReference>
<reference evidence="8 9" key="1">
    <citation type="journal article" date="2019" name="Nat. Ecol. Evol.">
        <title>Megaphylogeny resolves global patterns of mushroom evolution.</title>
        <authorList>
            <person name="Varga T."/>
            <person name="Krizsan K."/>
            <person name="Foldi C."/>
            <person name="Dima B."/>
            <person name="Sanchez-Garcia M."/>
            <person name="Sanchez-Ramirez S."/>
            <person name="Szollosi G.J."/>
            <person name="Szarkandi J.G."/>
            <person name="Papp V."/>
            <person name="Albert L."/>
            <person name="Andreopoulos W."/>
            <person name="Angelini C."/>
            <person name="Antonin V."/>
            <person name="Barry K.W."/>
            <person name="Bougher N.L."/>
            <person name="Buchanan P."/>
            <person name="Buyck B."/>
            <person name="Bense V."/>
            <person name="Catcheside P."/>
            <person name="Chovatia M."/>
            <person name="Cooper J."/>
            <person name="Damon W."/>
            <person name="Desjardin D."/>
            <person name="Finy P."/>
            <person name="Geml J."/>
            <person name="Haridas S."/>
            <person name="Hughes K."/>
            <person name="Justo A."/>
            <person name="Karasinski D."/>
            <person name="Kautmanova I."/>
            <person name="Kiss B."/>
            <person name="Kocsube S."/>
            <person name="Kotiranta H."/>
            <person name="LaButti K.M."/>
            <person name="Lechner B.E."/>
            <person name="Liimatainen K."/>
            <person name="Lipzen A."/>
            <person name="Lukacs Z."/>
            <person name="Mihaltcheva S."/>
            <person name="Morgado L.N."/>
            <person name="Niskanen T."/>
            <person name="Noordeloos M.E."/>
            <person name="Ohm R.A."/>
            <person name="Ortiz-Santana B."/>
            <person name="Ovrebo C."/>
            <person name="Racz N."/>
            <person name="Riley R."/>
            <person name="Savchenko A."/>
            <person name="Shiryaev A."/>
            <person name="Soop K."/>
            <person name="Spirin V."/>
            <person name="Szebenyi C."/>
            <person name="Tomsovsky M."/>
            <person name="Tulloss R.E."/>
            <person name="Uehling J."/>
            <person name="Grigoriev I.V."/>
            <person name="Vagvolgyi C."/>
            <person name="Papp T."/>
            <person name="Martin F.M."/>
            <person name="Miettinen O."/>
            <person name="Hibbett D.S."/>
            <person name="Nagy L.G."/>
        </authorList>
    </citation>
    <scope>NUCLEOTIDE SEQUENCE [LARGE SCALE GENOMIC DNA]</scope>
    <source>
        <strain evidence="8 9">OMC1185</strain>
    </source>
</reference>
<sequence>MTAAPAEVLIAGAGPAGLVLALTLAHNGIPVRIIDKLATPHVGQKGAGIQPRSLEVYKFLDVLPDILWEGRYSPPMRVYKLPGGTEPLKTWYLAEHSEPKPPTPYLNGIMLGQDHLESILRDHLARRGCHVEMATELLDFEQDSEKVVARIQKKADGNDLVETVNVKFLVGTDGAKGIVRKQLGLKFLGETRDDTHILIGDIQIHGLDNDHWHMWKNEKDEQVLLRPTERFDNVFTLMCGGDIDHAKMASDPKALIQWIKSVIQRDDLKFGGSFTWLSDFRPNIRMVDTFGKGRVFVAGDAAHVHSPTGGQGMNSSIQDCFNLGWKLALVCKGLSPLKLLTTYTEERLPVIQEMLQVTTKLLNKTVGQGVDQSAWKRGGALNQLGVNYRWSSIVLDERTSVKEVAQTVQAAYGQVVAGDGVEVIRAGDRAPDAPGLISRFPKSSSEHPTSLFQIFKPTFHTALIFTRHPEKAAAIAQFLQQALPPNSVYAVAIAPGTSGYGPHVHFEAVDSAFIDVHGYAYKHYGVESEEMTVVLVRPDGVVGAVVSSTDGLERYFQNIFV</sequence>
<dbReference type="SUPFAM" id="SSF51905">
    <property type="entry name" value="FAD/NAD(P)-binding domain"/>
    <property type="match status" value="1"/>
</dbReference>
<dbReference type="PRINTS" id="PR00420">
    <property type="entry name" value="RNGMNOXGNASE"/>
</dbReference>
<protein>
    <submittedName>
        <fullName evidence="8">Monooxygenase</fullName>
    </submittedName>
</protein>
<dbReference type="EMBL" id="ML213521">
    <property type="protein sequence ID" value="TFK47960.1"/>
    <property type="molecule type" value="Genomic_DNA"/>
</dbReference>
<evidence type="ECO:0000256" key="4">
    <source>
        <dbReference type="ARBA" id="ARBA00022827"/>
    </source>
</evidence>
<dbReference type="InterPro" id="IPR050641">
    <property type="entry name" value="RIFMO-like"/>
</dbReference>
<dbReference type="Gene3D" id="3.30.9.10">
    <property type="entry name" value="D-Amino Acid Oxidase, subunit A, domain 2"/>
    <property type="match status" value="1"/>
</dbReference>
<feature type="domain" description="Phenol hydroxylase-like C-terminal dimerisation" evidence="7">
    <location>
        <begin position="515"/>
        <end position="560"/>
    </location>
</feature>
<gene>
    <name evidence="8" type="ORF">OE88DRAFT_1738089</name>
</gene>
<comment type="cofactor">
    <cofactor evidence="1">
        <name>FAD</name>
        <dbReference type="ChEBI" id="CHEBI:57692"/>
    </cofactor>
</comment>
<evidence type="ECO:0000256" key="5">
    <source>
        <dbReference type="ARBA" id="ARBA00023002"/>
    </source>
</evidence>
<dbReference type="GO" id="GO:0071949">
    <property type="term" value="F:FAD binding"/>
    <property type="evidence" value="ECO:0007669"/>
    <property type="project" value="InterPro"/>
</dbReference>
<comment type="similarity">
    <text evidence="2">Belongs to the PheA/TfdB FAD monooxygenase family.</text>
</comment>
<proteinExistence type="inferred from homology"/>
<accession>A0A5C3MSE0</accession>
<dbReference type="AlphaFoldDB" id="A0A5C3MSE0"/>
<dbReference type="Gene3D" id="3.40.30.20">
    <property type="match status" value="1"/>
</dbReference>
<evidence type="ECO:0000256" key="2">
    <source>
        <dbReference type="ARBA" id="ARBA00007801"/>
    </source>
</evidence>
<keyword evidence="9" id="KW-1185">Reference proteome</keyword>
<dbReference type="OrthoDB" id="2690153at2759"/>
<dbReference type="STRING" id="5364.A0A5C3MSE0"/>
<organism evidence="8 9">
    <name type="scientific">Heliocybe sulcata</name>
    <dbReference type="NCBI Taxonomy" id="5364"/>
    <lineage>
        <taxon>Eukaryota</taxon>
        <taxon>Fungi</taxon>
        <taxon>Dikarya</taxon>
        <taxon>Basidiomycota</taxon>
        <taxon>Agaricomycotina</taxon>
        <taxon>Agaricomycetes</taxon>
        <taxon>Gloeophyllales</taxon>
        <taxon>Gloeophyllaceae</taxon>
        <taxon>Heliocybe</taxon>
    </lineage>
</organism>
<dbReference type="PANTHER" id="PTHR43004">
    <property type="entry name" value="TRK SYSTEM POTASSIUM UPTAKE PROTEIN"/>
    <property type="match status" value="1"/>
</dbReference>
<keyword evidence="3" id="KW-0285">Flavoprotein</keyword>
<keyword evidence="4" id="KW-0274">FAD</keyword>
<name>A0A5C3MSE0_9AGAM</name>
<dbReference type="PANTHER" id="PTHR43004:SF19">
    <property type="entry name" value="BINDING MONOOXYGENASE, PUTATIVE (JCVI)-RELATED"/>
    <property type="match status" value="1"/>
</dbReference>
<dbReference type="Gene3D" id="3.50.50.60">
    <property type="entry name" value="FAD/NAD(P)-binding domain"/>
    <property type="match status" value="1"/>
</dbReference>
<keyword evidence="8" id="KW-0503">Monooxygenase</keyword>